<accession>A0A1E1KBI5</accession>
<comment type="caution">
    <text evidence="1">The sequence shown here is derived from an EMBL/GenBank/DDBJ whole genome shotgun (WGS) entry which is preliminary data.</text>
</comment>
<reference evidence="2" key="1">
    <citation type="submission" date="2016-03" db="EMBL/GenBank/DDBJ databases">
        <authorList>
            <person name="Ploux O."/>
        </authorList>
    </citation>
    <scope>NUCLEOTIDE SEQUENCE [LARGE SCALE GENOMIC DNA]</scope>
    <source>
        <strain evidence="2">UK7</strain>
    </source>
</reference>
<dbReference type="Proteomes" id="UP000178129">
    <property type="component" value="Unassembled WGS sequence"/>
</dbReference>
<protein>
    <submittedName>
        <fullName evidence="1">Uncharacterized protein</fullName>
    </submittedName>
</protein>
<dbReference type="AlphaFoldDB" id="A0A1E1KBI5"/>
<keyword evidence="2" id="KW-1185">Reference proteome</keyword>
<gene>
    <name evidence="1" type="ORF">RCO7_14371</name>
</gene>
<dbReference type="EMBL" id="FJUW01000010">
    <property type="protein sequence ID" value="CZS95409.1"/>
    <property type="molecule type" value="Genomic_DNA"/>
</dbReference>
<name>A0A1E1KBI5_9HELO</name>
<sequence length="116" mass="13159">MSGLHTATTRPEKEIEGLKPESWFWCSYSQETLRVPSSDTRLGSSLRMSDCNLIRAILMVYAVLGTTPSEELRSPGEPWKDCIVLRHQKIHGDIAKSCTADVIYEKAEPAYWRCAR</sequence>
<proteinExistence type="predicted"/>
<organism evidence="1 2">
    <name type="scientific">Rhynchosporium graminicola</name>
    <dbReference type="NCBI Taxonomy" id="2792576"/>
    <lineage>
        <taxon>Eukaryota</taxon>
        <taxon>Fungi</taxon>
        <taxon>Dikarya</taxon>
        <taxon>Ascomycota</taxon>
        <taxon>Pezizomycotina</taxon>
        <taxon>Leotiomycetes</taxon>
        <taxon>Helotiales</taxon>
        <taxon>Ploettnerulaceae</taxon>
        <taxon>Rhynchosporium</taxon>
    </lineage>
</organism>
<evidence type="ECO:0000313" key="1">
    <source>
        <dbReference type="EMBL" id="CZS95409.1"/>
    </source>
</evidence>
<evidence type="ECO:0000313" key="2">
    <source>
        <dbReference type="Proteomes" id="UP000178129"/>
    </source>
</evidence>
<dbReference type="InParanoid" id="A0A1E1KBI5"/>